<keyword evidence="1" id="KW-0472">Membrane</keyword>
<accession>A0A1G1WRI8</accession>
<evidence type="ECO:0000313" key="2">
    <source>
        <dbReference type="EMBL" id="OGY30365.1"/>
    </source>
</evidence>
<keyword evidence="1" id="KW-1133">Transmembrane helix</keyword>
<evidence type="ECO:0008006" key="4">
    <source>
        <dbReference type="Google" id="ProtNLM"/>
    </source>
</evidence>
<organism evidence="2 3">
    <name type="scientific">Candidatus Woykebacteria bacterium RIFCSPHIGHO2_12_FULL_45_10</name>
    <dbReference type="NCBI Taxonomy" id="1802603"/>
    <lineage>
        <taxon>Bacteria</taxon>
        <taxon>Candidatus Woykeibacteriota</taxon>
    </lineage>
</organism>
<comment type="caution">
    <text evidence="2">The sequence shown here is derived from an EMBL/GenBank/DDBJ whole genome shotgun (WGS) entry which is preliminary data.</text>
</comment>
<name>A0A1G1WRI8_9BACT</name>
<dbReference type="STRING" id="1802603.A3F35_00975"/>
<gene>
    <name evidence="2" type="ORF">A3F35_00975</name>
</gene>
<reference evidence="2 3" key="1">
    <citation type="journal article" date="2016" name="Nat. Commun.">
        <title>Thousands of microbial genomes shed light on interconnected biogeochemical processes in an aquifer system.</title>
        <authorList>
            <person name="Anantharaman K."/>
            <person name="Brown C.T."/>
            <person name="Hug L.A."/>
            <person name="Sharon I."/>
            <person name="Castelle C.J."/>
            <person name="Probst A.J."/>
            <person name="Thomas B.C."/>
            <person name="Singh A."/>
            <person name="Wilkins M.J."/>
            <person name="Karaoz U."/>
            <person name="Brodie E.L."/>
            <person name="Williams K.H."/>
            <person name="Hubbard S.S."/>
            <person name="Banfield J.F."/>
        </authorList>
    </citation>
    <scope>NUCLEOTIDE SEQUENCE [LARGE SCALE GENOMIC DNA]</scope>
</reference>
<evidence type="ECO:0000313" key="3">
    <source>
        <dbReference type="Proteomes" id="UP000178068"/>
    </source>
</evidence>
<protein>
    <recommendedName>
        <fullName evidence="4">DUF11 domain-containing protein</fullName>
    </recommendedName>
</protein>
<dbReference type="EMBL" id="MHCZ01000006">
    <property type="protein sequence ID" value="OGY30365.1"/>
    <property type="molecule type" value="Genomic_DNA"/>
</dbReference>
<evidence type="ECO:0000256" key="1">
    <source>
        <dbReference type="SAM" id="Phobius"/>
    </source>
</evidence>
<dbReference type="Proteomes" id="UP000178068">
    <property type="component" value="Unassembled WGS sequence"/>
</dbReference>
<keyword evidence="1" id="KW-0812">Transmembrane</keyword>
<proteinExistence type="predicted"/>
<sequence length="1726" mass="183363">MKSGIARNLISKIGTFKLKRHLFLVGILVGVLFSLNFASTKNPVQGDVVLNDPTNPTNWQGTFVQSGNPAAFGTDVSVSENQNVAISSNPSGGYQVGLTSAATSGSMRTVNIAPNATTFKAWAQIKVSITQPPGVAVANSKATYDVLCGDQTNNCGGTLFNNPFSGFQNLDPAAGPLDNPAISFSKIRIRISWTRTNTTYASVLLTDWQASWSLTNGISVTIAKTPTSANPAYVGSPPGVGTNSSVSYTLSYSINKSVNNFYLELPFPGGIRSGTNYTVSFLSATGGGSSNGTKVTWNLGSINSGTAGSVTAAFRINIGPPDGTLFKTTATYQANDASSGALIGPLDTGEDTLTISSKAYLLSRLMGPGFVNKSTNVTYPMATNGEIYQSDMYNVQFTFTYSTCTTAATPTATAPAGITVPTVANGGINTTARTVTFNVGNYKWSSGVNKLYTVTVKANTTCSVPITAQWQLTATDQLSTFVQDITKTVTSTFTTSTVPVLSVDKFTWTAGTGPSQRIDYGFRFAMDYSAAVTGFYAIDSIPTQSVFLSAGFNTPVLMTNGINPNAANPISVYTSNLASQPSKTDSSWKLLNADGTSFYGTATTFVKWQSGGSGNLYWDKMDNNDWPMGTLSIVTTSSATSGTVANTVKAYGTNVCTSPTGCSDSNSIPVTNQPDFVIYTDPPSPNPASAGASQGVTYRGVVTNWGGSSNGSAKKVVVTMKIPDQQFLDQTTPIISAKAYCPGLSPQDHCVEKDGSLSASNPSFWLDASLPYGCTAGSGISYCRGYDPTAGTITWTIPLIYSANIYPTSYPWYYEFYVKVKTRSGLANNTTANCLNPPIPPGTVVTCNVAATGWNSTETTQDYSKSQNFPSALLIQSNPVLGICKSVSPSTIDYQEYTTYTISYWNTGNGLADNAYIIDNIPQTTNTNPPYLMNYDSTHPATTPNGESFYWRSDIPRSSTKPPVLPLASWTAGLPTAAQQNSVTWVMWKNSVPADPAKNCSNPQYSAGLSVKDGGSPNNTQFQNKASISFLDASNNEITANSNSATATIYNPGFITARGGGSGGGGDIGSVGEIRFNRTLPDNCGTPSVPCYTVDYLGIAKAIYQKNLPKDFNDCCFKSLKGWVVGSNYELAPQINYSLLWPAYSARAVDCADVDACLGPVGQSGGAVRHYSGSCPFDITSATVNIYPSGEPLILFIPCVNGTNGDLKIDTNFTVGSATGVIFVVKGDITVDKGVTNIDGNFLADGQFSSGSIGTTAGNGDAGRYAATEIGTDGFPRIVYMVDNDLRFIRCQDYNCTQKTFNYVATMNSVSSIQFALDSTNVPRIVVGLRDQSDGEVYYIRCLDQDCLTKEAPVKIDDAVDPDIVHNSSDQPWISEGLGLNAPRTATTAFCSSVSCTTIPTPPTRTQIDGDANYDIGDTQIEMDGTTPVITYVKRKIGAPPEALLYMARYVSSGGSGCNSGVTNWICSQITAGTNNIDRYPSMKLISSNVKELYPNTSTKGLSYLSCSAAQCTQATTTNYDLTSLTTGANSCYSASACQVQNYVTMVVPPSSLPQAVFAAKSQTSNRYDIRFAYCSAGTCDASSWTNRTIVAGAGDGVDAARVYSQALALGREASDATVKYPRIVYYDGVNRDLVYVRCDQEYCATKSTFVLDSGDPITLADVSLTINGSLLACLGQAAGCKINLLRDLFYGSMSAAGENFILQPRYYYLFRNILAKKSLYLESAP</sequence>
<feature type="transmembrane region" description="Helical" evidence="1">
    <location>
        <begin position="21"/>
        <end position="38"/>
    </location>
</feature>